<evidence type="ECO:0000313" key="2">
    <source>
        <dbReference type="EMBL" id="KAG8095639.1"/>
    </source>
</evidence>
<feature type="compositionally biased region" description="Basic residues" evidence="1">
    <location>
        <begin position="34"/>
        <end position="46"/>
    </location>
</feature>
<evidence type="ECO:0000256" key="1">
    <source>
        <dbReference type="SAM" id="MobiDB-lite"/>
    </source>
</evidence>
<name>A0A8J6BU90_ZIZPA</name>
<proteinExistence type="predicted"/>
<reference evidence="2" key="1">
    <citation type="journal article" date="2021" name="bioRxiv">
        <title>Whole Genome Assembly and Annotation of Northern Wild Rice, Zizania palustris L., Supports a Whole Genome Duplication in the Zizania Genus.</title>
        <authorList>
            <person name="Haas M."/>
            <person name="Kono T."/>
            <person name="Macchietto M."/>
            <person name="Millas R."/>
            <person name="McGilp L."/>
            <person name="Shao M."/>
            <person name="Duquette J."/>
            <person name="Hirsch C.N."/>
            <person name="Kimball J."/>
        </authorList>
    </citation>
    <scope>NUCLEOTIDE SEQUENCE</scope>
    <source>
        <tissue evidence="2">Fresh leaf tissue</tissue>
    </source>
</reference>
<sequence>MPPPLPYATRCRRLLLCPTPPPPPMPYDAVAPHHVPRQPTLRRRHPWPSPQEADAASPRGRRRVPRKLTPRHRRLLLAQGRRRPSPPAKMPSPLTSCQDIVAPHLLPRRHRPSPPAKVITHSSHFSS</sequence>
<feature type="region of interest" description="Disordered" evidence="1">
    <location>
        <begin position="17"/>
        <end position="127"/>
    </location>
</feature>
<comment type="caution">
    <text evidence="2">The sequence shown here is derived from an EMBL/GenBank/DDBJ whole genome shotgun (WGS) entry which is preliminary data.</text>
</comment>
<dbReference type="EMBL" id="JAAALK010000079">
    <property type="protein sequence ID" value="KAG8095639.1"/>
    <property type="molecule type" value="Genomic_DNA"/>
</dbReference>
<dbReference type="Proteomes" id="UP000729402">
    <property type="component" value="Unassembled WGS sequence"/>
</dbReference>
<dbReference type="AlphaFoldDB" id="A0A8J6BU90"/>
<gene>
    <name evidence="2" type="ORF">GUJ93_ZPchr0013g36906</name>
</gene>
<organism evidence="2 3">
    <name type="scientific">Zizania palustris</name>
    <name type="common">Northern wild rice</name>
    <dbReference type="NCBI Taxonomy" id="103762"/>
    <lineage>
        <taxon>Eukaryota</taxon>
        <taxon>Viridiplantae</taxon>
        <taxon>Streptophyta</taxon>
        <taxon>Embryophyta</taxon>
        <taxon>Tracheophyta</taxon>
        <taxon>Spermatophyta</taxon>
        <taxon>Magnoliopsida</taxon>
        <taxon>Liliopsida</taxon>
        <taxon>Poales</taxon>
        <taxon>Poaceae</taxon>
        <taxon>BOP clade</taxon>
        <taxon>Oryzoideae</taxon>
        <taxon>Oryzeae</taxon>
        <taxon>Zizaniinae</taxon>
        <taxon>Zizania</taxon>
    </lineage>
</organism>
<protein>
    <submittedName>
        <fullName evidence="2">Uncharacterized protein</fullName>
    </submittedName>
</protein>
<feature type="compositionally biased region" description="Basic residues" evidence="1">
    <location>
        <begin position="59"/>
        <end position="84"/>
    </location>
</feature>
<accession>A0A8J6BU90</accession>
<keyword evidence="3" id="KW-1185">Reference proteome</keyword>
<reference evidence="2" key="2">
    <citation type="submission" date="2021-02" db="EMBL/GenBank/DDBJ databases">
        <authorList>
            <person name="Kimball J.A."/>
            <person name="Haas M.W."/>
            <person name="Macchietto M."/>
            <person name="Kono T."/>
            <person name="Duquette J."/>
            <person name="Shao M."/>
        </authorList>
    </citation>
    <scope>NUCLEOTIDE SEQUENCE</scope>
    <source>
        <tissue evidence="2">Fresh leaf tissue</tissue>
    </source>
</reference>
<evidence type="ECO:0000313" key="3">
    <source>
        <dbReference type="Proteomes" id="UP000729402"/>
    </source>
</evidence>